<organism evidence="3 4">
    <name type="scientific">Elaeis guineensis var. tenera</name>
    <name type="common">Oil palm</name>
    <dbReference type="NCBI Taxonomy" id="51953"/>
    <lineage>
        <taxon>Eukaryota</taxon>
        <taxon>Viridiplantae</taxon>
        <taxon>Streptophyta</taxon>
        <taxon>Embryophyta</taxon>
        <taxon>Tracheophyta</taxon>
        <taxon>Spermatophyta</taxon>
        <taxon>Magnoliopsida</taxon>
        <taxon>Liliopsida</taxon>
        <taxon>Arecaceae</taxon>
        <taxon>Arecoideae</taxon>
        <taxon>Cocoseae</taxon>
        <taxon>Elaeidinae</taxon>
        <taxon>Elaeis</taxon>
    </lineage>
</organism>
<name>A0A6I9RXE9_ELAGV</name>
<keyword evidence="3" id="KW-1185">Reference proteome</keyword>
<gene>
    <name evidence="4" type="primary">LOC105053844</name>
</gene>
<evidence type="ECO:0000256" key="1">
    <source>
        <dbReference type="SAM" id="SignalP"/>
    </source>
</evidence>
<dbReference type="InParanoid" id="A0A6I9RXE9"/>
<dbReference type="PANTHER" id="PTHR35287">
    <property type="entry name" value="SI:ZFOS-911D5.4"/>
    <property type="match status" value="1"/>
</dbReference>
<feature type="signal peptide" evidence="1">
    <location>
        <begin position="1"/>
        <end position="24"/>
    </location>
</feature>
<evidence type="ECO:0000259" key="2">
    <source>
        <dbReference type="PROSITE" id="PS50965"/>
    </source>
</evidence>
<dbReference type="OrthoDB" id="1874403at2759"/>
<evidence type="ECO:0000313" key="3">
    <source>
        <dbReference type="Proteomes" id="UP000504607"/>
    </source>
</evidence>
<dbReference type="PANTHER" id="PTHR35287:SF1">
    <property type="entry name" value="SI:ZFOS-911D5.4"/>
    <property type="match status" value="1"/>
</dbReference>
<dbReference type="RefSeq" id="XP_010933459.1">
    <property type="nucleotide sequence ID" value="XM_010935157.1"/>
</dbReference>
<dbReference type="Pfam" id="PF08378">
    <property type="entry name" value="NERD"/>
    <property type="match status" value="1"/>
</dbReference>
<keyword evidence="1" id="KW-0732">Signal</keyword>
<dbReference type="Proteomes" id="UP000504607">
    <property type="component" value="Chromosome 11"/>
</dbReference>
<sequence>MWLEIICGLVVFTLLWILFYGDDAVPDVESSDSNACFAVAARLEKLYGGKAFVGLRIPDPDAGFRQHIDVVLVTKREVMVVAVRNFSGFVEVGKDGSWVCIGDKKHKAETYPDPVLEVGRQAEILQSYLEQRGVPLLKGHMIGKVVLPNPNCRPAYSIAVQPEIISFDKWRELKPESKGGVSSWIKDAIHGSKTEMQDDHQKLIFILGSSPMWDRLELRGDRNILGEFIEFKGNHDDMLALSNLKRSKVSQFIIQKPTMLGFGRSRLQLLYSPRDFRSEGASASEWKEVAVKPNTEFLFQPLNSKKPRKFKLSSAVSLTLSA</sequence>
<protein>
    <submittedName>
        <fullName evidence="4">Uncharacterized protein LOC105053844 isoform X1</fullName>
    </submittedName>
</protein>
<evidence type="ECO:0000313" key="4">
    <source>
        <dbReference type="RefSeq" id="XP_010933459.1"/>
    </source>
</evidence>
<dbReference type="GeneID" id="105053844"/>
<dbReference type="AlphaFoldDB" id="A0A6I9RXE9"/>
<feature type="chain" id="PRO_5026878949" evidence="1">
    <location>
        <begin position="25"/>
        <end position="322"/>
    </location>
</feature>
<dbReference type="InterPro" id="IPR011528">
    <property type="entry name" value="NERD"/>
</dbReference>
<dbReference type="KEGG" id="egu:105053844"/>
<dbReference type="PROSITE" id="PS50965">
    <property type="entry name" value="NERD"/>
    <property type="match status" value="1"/>
</dbReference>
<dbReference type="FunCoup" id="A0A6I9RXE9">
    <property type="interactions" value="2572"/>
</dbReference>
<reference evidence="4" key="1">
    <citation type="submission" date="2025-08" db="UniProtKB">
        <authorList>
            <consortium name="RefSeq"/>
        </authorList>
    </citation>
    <scope>IDENTIFICATION</scope>
</reference>
<proteinExistence type="predicted"/>
<accession>A0A6I9RXE9</accession>
<feature type="domain" description="NERD" evidence="2">
    <location>
        <begin position="31"/>
        <end position="148"/>
    </location>
</feature>